<dbReference type="InterPro" id="IPR000524">
    <property type="entry name" value="Tscrpt_reg_HTH_GntR"/>
</dbReference>
<proteinExistence type="predicted"/>
<dbReference type="RefSeq" id="WP_127072140.1">
    <property type="nucleotide sequence ID" value="NZ_BMKB01000004.1"/>
</dbReference>
<dbReference type="SMART" id="SM00345">
    <property type="entry name" value="HTH_GNTR"/>
    <property type="match status" value="1"/>
</dbReference>
<organism evidence="5 6">
    <name type="scientific">Pelagibacterium lentulum</name>
    <dbReference type="NCBI Taxonomy" id="2029865"/>
    <lineage>
        <taxon>Bacteria</taxon>
        <taxon>Pseudomonadati</taxon>
        <taxon>Pseudomonadota</taxon>
        <taxon>Alphaproteobacteria</taxon>
        <taxon>Hyphomicrobiales</taxon>
        <taxon>Devosiaceae</taxon>
        <taxon>Pelagibacterium</taxon>
    </lineage>
</organism>
<keyword evidence="6" id="KW-1185">Reference proteome</keyword>
<dbReference type="Proteomes" id="UP000596977">
    <property type="component" value="Unassembled WGS sequence"/>
</dbReference>
<reference evidence="5 6" key="1">
    <citation type="journal article" date="2014" name="Int. J. Syst. Evol. Microbiol.">
        <title>Complete genome sequence of Corynebacterium casei LMG S-19264T (=DSM 44701T), isolated from a smear-ripened cheese.</title>
        <authorList>
            <consortium name="US DOE Joint Genome Institute (JGI-PGF)"/>
            <person name="Walter F."/>
            <person name="Albersmeier A."/>
            <person name="Kalinowski J."/>
            <person name="Ruckert C."/>
        </authorList>
    </citation>
    <scope>NUCLEOTIDE SEQUENCE [LARGE SCALE GENOMIC DNA]</scope>
    <source>
        <strain evidence="5 6">CGMCC 1.15896</strain>
    </source>
</reference>
<dbReference type="SUPFAM" id="SSF46785">
    <property type="entry name" value="Winged helix' DNA-binding domain"/>
    <property type="match status" value="1"/>
</dbReference>
<keyword evidence="2" id="KW-0238">DNA-binding</keyword>
<dbReference type="InterPro" id="IPR011711">
    <property type="entry name" value="GntR_C"/>
</dbReference>
<dbReference type="OrthoDB" id="9810548at2"/>
<dbReference type="InterPro" id="IPR008920">
    <property type="entry name" value="TF_FadR/GntR_C"/>
</dbReference>
<gene>
    <name evidence="5" type="ORF">GCM10011499_26740</name>
</gene>
<dbReference type="GO" id="GO:0003677">
    <property type="term" value="F:DNA binding"/>
    <property type="evidence" value="ECO:0007669"/>
    <property type="project" value="UniProtKB-KW"/>
</dbReference>
<evidence type="ECO:0000313" key="6">
    <source>
        <dbReference type="Proteomes" id="UP000596977"/>
    </source>
</evidence>
<evidence type="ECO:0000256" key="1">
    <source>
        <dbReference type="ARBA" id="ARBA00023015"/>
    </source>
</evidence>
<evidence type="ECO:0000313" key="5">
    <source>
        <dbReference type="EMBL" id="GGA55224.1"/>
    </source>
</evidence>
<dbReference type="GO" id="GO:0003700">
    <property type="term" value="F:DNA-binding transcription factor activity"/>
    <property type="evidence" value="ECO:0007669"/>
    <property type="project" value="InterPro"/>
</dbReference>
<dbReference type="PANTHER" id="PTHR43537:SF24">
    <property type="entry name" value="GLUCONATE OPERON TRANSCRIPTIONAL REPRESSOR"/>
    <property type="match status" value="1"/>
</dbReference>
<dbReference type="SMART" id="SM00895">
    <property type="entry name" value="FCD"/>
    <property type="match status" value="1"/>
</dbReference>
<dbReference type="SUPFAM" id="SSF48008">
    <property type="entry name" value="GntR ligand-binding domain-like"/>
    <property type="match status" value="1"/>
</dbReference>
<dbReference type="PANTHER" id="PTHR43537">
    <property type="entry name" value="TRANSCRIPTIONAL REGULATOR, GNTR FAMILY"/>
    <property type="match status" value="1"/>
</dbReference>
<dbReference type="EMBL" id="BMKB01000004">
    <property type="protein sequence ID" value="GGA55224.1"/>
    <property type="molecule type" value="Genomic_DNA"/>
</dbReference>
<dbReference type="CDD" id="cd07377">
    <property type="entry name" value="WHTH_GntR"/>
    <property type="match status" value="1"/>
</dbReference>
<dbReference type="Gene3D" id="1.20.120.530">
    <property type="entry name" value="GntR ligand-binding domain-like"/>
    <property type="match status" value="1"/>
</dbReference>
<comment type="caution">
    <text evidence="5">The sequence shown here is derived from an EMBL/GenBank/DDBJ whole genome shotgun (WGS) entry which is preliminary data.</text>
</comment>
<evidence type="ECO:0000256" key="2">
    <source>
        <dbReference type="ARBA" id="ARBA00023125"/>
    </source>
</evidence>
<dbReference type="AlphaFoldDB" id="A0A916RG11"/>
<feature type="domain" description="HTH gntR-type" evidence="4">
    <location>
        <begin position="15"/>
        <end position="82"/>
    </location>
</feature>
<protein>
    <submittedName>
        <fullName evidence="5">GntR family transcriptional regulator</fullName>
    </submittedName>
</protein>
<dbReference type="Pfam" id="PF07729">
    <property type="entry name" value="FCD"/>
    <property type="match status" value="1"/>
</dbReference>
<keyword evidence="3" id="KW-0804">Transcription</keyword>
<evidence type="ECO:0000256" key="3">
    <source>
        <dbReference type="ARBA" id="ARBA00023163"/>
    </source>
</evidence>
<accession>A0A916RG11</accession>
<dbReference type="PRINTS" id="PR00035">
    <property type="entry name" value="HTHGNTR"/>
</dbReference>
<dbReference type="PROSITE" id="PS50949">
    <property type="entry name" value="HTH_GNTR"/>
    <property type="match status" value="1"/>
</dbReference>
<dbReference type="Gene3D" id="1.10.10.10">
    <property type="entry name" value="Winged helix-like DNA-binding domain superfamily/Winged helix DNA-binding domain"/>
    <property type="match status" value="1"/>
</dbReference>
<keyword evidence="1" id="KW-0805">Transcription regulation</keyword>
<dbReference type="InterPro" id="IPR036388">
    <property type="entry name" value="WH-like_DNA-bd_sf"/>
</dbReference>
<name>A0A916RG11_9HYPH</name>
<dbReference type="Pfam" id="PF00392">
    <property type="entry name" value="GntR"/>
    <property type="match status" value="1"/>
</dbReference>
<evidence type="ECO:0000259" key="4">
    <source>
        <dbReference type="PROSITE" id="PS50949"/>
    </source>
</evidence>
<dbReference type="InterPro" id="IPR036390">
    <property type="entry name" value="WH_DNA-bd_sf"/>
</dbReference>
<sequence>MTDSAPTDIARIENLPLRMQVADTLRRAIINGKMKPGTPIVELNLANQLNISRAPVREAIQILENEGLIETVAYKGKRVKPLTPREVEELYSLREQFEAFAVRRIIEFNKDVSPLEPFCQAMTEAAAHDDFEALMVADQGFHRTLISLSDHAILLSVWDNLFLRIHQIMALRNKANRDLNDVARNHLPIVAALRKKDIILAISLISDHTRSAADITNNAELFAKDE</sequence>